<evidence type="ECO:0000256" key="1">
    <source>
        <dbReference type="PROSITE-ProRule" id="PRU00339"/>
    </source>
</evidence>
<sequence length="388" mass="43841">MKNILIVLIILCCSRLAFAAGEANSPIDKIAASIKEKKCHLAIDQIKQQLMTTPRNPQLFVLLKKALKSEAIFTYEELFRTYPQNGMLAQELGYIYLEQDEKDKAINLFKKAIGLGIPRKELVCIIGQLYAEKGSHSKAISLLEEAIKLDNSDTISLQTLERLYGLEKPDKQRVVSKKIKKLLLINSLMDAGYNYADLGKYMAAIEMYQRVLKLDATAEEPYLAMADTYRKSGDLSLAIHHYLKAADSIHDEETISFVYKWLGILYILVDKRGAAIEYLPVSVSDECEELLPYLTKCLNLPMYTDRIKNDPALNRLQNGKLNEAIEIYERIKKKDDNIYLGLGVAYCIKDMFSEAVSSFSKVIECSPNTSAAKIAGQMVKIIKMQINK</sequence>
<dbReference type="Proteomes" id="UP000183085">
    <property type="component" value="Unassembled WGS sequence"/>
</dbReference>
<dbReference type="SMART" id="SM00028">
    <property type="entry name" value="TPR"/>
    <property type="match status" value="5"/>
</dbReference>
<evidence type="ECO:0000313" key="3">
    <source>
        <dbReference type="EMBL" id="OIP41146.1"/>
    </source>
</evidence>
<accession>A0A1J5E8U0</accession>
<feature type="repeat" description="TPR" evidence="1">
    <location>
        <begin position="120"/>
        <end position="153"/>
    </location>
</feature>
<comment type="caution">
    <text evidence="3">The sequence shown here is derived from an EMBL/GenBank/DDBJ whole genome shotgun (WGS) entry which is preliminary data.</text>
</comment>
<evidence type="ECO:0008006" key="5">
    <source>
        <dbReference type="Google" id="ProtNLM"/>
    </source>
</evidence>
<dbReference type="STRING" id="1817895.AUJ95_03760"/>
<dbReference type="InterPro" id="IPR011990">
    <property type="entry name" value="TPR-like_helical_dom_sf"/>
</dbReference>
<feature type="repeat" description="TPR" evidence="1">
    <location>
        <begin position="336"/>
        <end position="369"/>
    </location>
</feature>
<dbReference type="EMBL" id="MNYI01000093">
    <property type="protein sequence ID" value="OIP41146.1"/>
    <property type="molecule type" value="Genomic_DNA"/>
</dbReference>
<dbReference type="PANTHER" id="PTHR12558">
    <property type="entry name" value="CELL DIVISION CYCLE 16,23,27"/>
    <property type="match status" value="1"/>
</dbReference>
<evidence type="ECO:0000256" key="2">
    <source>
        <dbReference type="SAM" id="SignalP"/>
    </source>
</evidence>
<feature type="repeat" description="TPR" evidence="1">
    <location>
        <begin position="185"/>
        <end position="218"/>
    </location>
</feature>
<dbReference type="PANTHER" id="PTHR12558:SF13">
    <property type="entry name" value="CELL DIVISION CYCLE PROTEIN 27 HOMOLOG"/>
    <property type="match status" value="1"/>
</dbReference>
<organism evidence="3 4">
    <name type="scientific">Candidatus Desantisbacteria bacterium CG2_30_40_21</name>
    <dbReference type="NCBI Taxonomy" id="1817895"/>
    <lineage>
        <taxon>Bacteria</taxon>
        <taxon>Candidatus Desantisiibacteriota</taxon>
    </lineage>
</organism>
<dbReference type="Gene3D" id="1.25.40.10">
    <property type="entry name" value="Tetratricopeptide repeat domain"/>
    <property type="match status" value="3"/>
</dbReference>
<dbReference type="SUPFAM" id="SSF48452">
    <property type="entry name" value="TPR-like"/>
    <property type="match status" value="1"/>
</dbReference>
<dbReference type="AlphaFoldDB" id="A0A1J5E8U0"/>
<dbReference type="InterPro" id="IPR002885">
    <property type="entry name" value="PPR_rpt"/>
</dbReference>
<feature type="signal peptide" evidence="2">
    <location>
        <begin position="1"/>
        <end position="19"/>
    </location>
</feature>
<dbReference type="Pfam" id="PF13181">
    <property type="entry name" value="TPR_8"/>
    <property type="match status" value="2"/>
</dbReference>
<dbReference type="Pfam" id="PF01535">
    <property type="entry name" value="PPR"/>
    <property type="match status" value="1"/>
</dbReference>
<keyword evidence="2" id="KW-0732">Signal</keyword>
<name>A0A1J5E8U0_9BACT</name>
<dbReference type="Pfam" id="PF13432">
    <property type="entry name" value="TPR_16"/>
    <property type="match status" value="1"/>
</dbReference>
<dbReference type="InterPro" id="IPR019734">
    <property type="entry name" value="TPR_rpt"/>
</dbReference>
<protein>
    <recommendedName>
        <fullName evidence="5">Tetratricopeptide repeat protein</fullName>
    </recommendedName>
</protein>
<proteinExistence type="predicted"/>
<evidence type="ECO:0000313" key="4">
    <source>
        <dbReference type="Proteomes" id="UP000183085"/>
    </source>
</evidence>
<gene>
    <name evidence="3" type="ORF">AUJ95_03760</name>
</gene>
<reference evidence="3 4" key="1">
    <citation type="journal article" date="2016" name="Environ. Microbiol.">
        <title>Genomic resolution of a cold subsurface aquifer community provides metabolic insights for novel microbes adapted to high CO concentrations.</title>
        <authorList>
            <person name="Probst A.J."/>
            <person name="Castelle C.J."/>
            <person name="Singh A."/>
            <person name="Brown C.T."/>
            <person name="Anantharaman K."/>
            <person name="Sharon I."/>
            <person name="Hug L.A."/>
            <person name="Burstein D."/>
            <person name="Emerson J.B."/>
            <person name="Thomas B.C."/>
            <person name="Banfield J.F."/>
        </authorList>
    </citation>
    <scope>NUCLEOTIDE SEQUENCE [LARGE SCALE GENOMIC DNA]</scope>
    <source>
        <strain evidence="3">CG2_30_40_21</strain>
    </source>
</reference>
<feature type="chain" id="PRO_5012995450" description="Tetratricopeptide repeat protein" evidence="2">
    <location>
        <begin position="20"/>
        <end position="388"/>
    </location>
</feature>
<keyword evidence="1" id="KW-0802">TPR repeat</keyword>
<dbReference type="SUPFAM" id="SSF81901">
    <property type="entry name" value="HCP-like"/>
    <property type="match status" value="1"/>
</dbReference>
<dbReference type="PROSITE" id="PS50005">
    <property type="entry name" value="TPR"/>
    <property type="match status" value="4"/>
</dbReference>
<feature type="repeat" description="TPR" evidence="1">
    <location>
        <begin position="86"/>
        <end position="119"/>
    </location>
</feature>